<protein>
    <submittedName>
        <fullName evidence="1">Uncharacterized protein</fullName>
    </submittedName>
</protein>
<dbReference type="Proteomes" id="UP000465361">
    <property type="component" value="Unassembled WGS sequence"/>
</dbReference>
<accession>A0A7I9Y2X4</accession>
<sequence>MVIAAASAPSVMSRRTLVSIAPPVFRQPMPGVYKRRACRHSGNKNLFSWRRLPAAGEGAWGTNRCHRAG</sequence>
<gene>
    <name evidence="1" type="ORF">MBOT_37870</name>
</gene>
<organism evidence="1 2">
    <name type="scientific">Mycobacterium botniense</name>
    <dbReference type="NCBI Taxonomy" id="84962"/>
    <lineage>
        <taxon>Bacteria</taxon>
        <taxon>Bacillati</taxon>
        <taxon>Actinomycetota</taxon>
        <taxon>Actinomycetes</taxon>
        <taxon>Mycobacteriales</taxon>
        <taxon>Mycobacteriaceae</taxon>
        <taxon>Mycobacterium</taxon>
    </lineage>
</organism>
<evidence type="ECO:0000313" key="2">
    <source>
        <dbReference type="Proteomes" id="UP000465361"/>
    </source>
</evidence>
<evidence type="ECO:0000313" key="1">
    <source>
        <dbReference type="EMBL" id="GFG76422.1"/>
    </source>
</evidence>
<dbReference type="EMBL" id="BLKW01000004">
    <property type="protein sequence ID" value="GFG76422.1"/>
    <property type="molecule type" value="Genomic_DNA"/>
</dbReference>
<name>A0A7I9Y2X4_9MYCO</name>
<proteinExistence type="predicted"/>
<reference evidence="1 2" key="1">
    <citation type="journal article" date="2019" name="Emerg. Microbes Infect.">
        <title>Comprehensive subspecies identification of 175 nontuberculous mycobacteria species based on 7547 genomic profiles.</title>
        <authorList>
            <person name="Matsumoto Y."/>
            <person name="Kinjo T."/>
            <person name="Motooka D."/>
            <person name="Nabeya D."/>
            <person name="Jung N."/>
            <person name="Uechi K."/>
            <person name="Horii T."/>
            <person name="Iida T."/>
            <person name="Fujita J."/>
            <person name="Nakamura S."/>
        </authorList>
    </citation>
    <scope>NUCLEOTIDE SEQUENCE [LARGE SCALE GENOMIC DNA]</scope>
    <source>
        <strain evidence="1 2">JCM 17322</strain>
    </source>
</reference>
<dbReference type="AlphaFoldDB" id="A0A7I9Y2X4"/>
<keyword evidence="2" id="KW-1185">Reference proteome</keyword>
<comment type="caution">
    <text evidence="1">The sequence shown here is derived from an EMBL/GenBank/DDBJ whole genome shotgun (WGS) entry which is preliminary data.</text>
</comment>